<keyword evidence="1" id="KW-0472">Membrane</keyword>
<keyword evidence="1" id="KW-1133">Transmembrane helix</keyword>
<dbReference type="STRING" id="1637975.AN957_12095"/>
<evidence type="ECO:0000259" key="2">
    <source>
        <dbReference type="PROSITE" id="PS51782"/>
    </source>
</evidence>
<proteinExistence type="predicted"/>
<sequence>MMKKLWNQYSYAIILVVLSLLTSFILIVYNGLSGEDGLKKITVNEGDSLWQIAEDFSDEHMLSANEFVEWVERHNGIAGDRIYPGDELILPIAIEKGNGTEVASSQSK</sequence>
<keyword evidence="4" id="KW-1185">Reference proteome</keyword>
<protein>
    <submittedName>
        <fullName evidence="3">Cell division suppressor protein YneA</fullName>
    </submittedName>
</protein>
<evidence type="ECO:0000313" key="3">
    <source>
        <dbReference type="EMBL" id="KQL19241.1"/>
    </source>
</evidence>
<dbReference type="InterPro" id="IPR036779">
    <property type="entry name" value="LysM_dom_sf"/>
</dbReference>
<dbReference type="Gene3D" id="3.10.350.10">
    <property type="entry name" value="LysM domain"/>
    <property type="match status" value="1"/>
</dbReference>
<reference evidence="3 4" key="1">
    <citation type="submission" date="2015-09" db="EMBL/GenBank/DDBJ databases">
        <title>Genome sequencing project for genomic taxonomy and phylogenomics of Bacillus-like bacteria.</title>
        <authorList>
            <person name="Liu B."/>
            <person name="Wang J."/>
            <person name="Zhu Y."/>
            <person name="Liu G."/>
            <person name="Chen Q."/>
            <person name="Chen Z."/>
            <person name="Lan J."/>
            <person name="Che J."/>
            <person name="Ge C."/>
            <person name="Shi H."/>
            <person name="Pan Z."/>
            <person name="Liu X."/>
        </authorList>
    </citation>
    <scope>NUCLEOTIDE SEQUENCE [LARGE SCALE GENOMIC DNA]</scope>
    <source>
        <strain evidence="3 4">FJAT-18043</strain>
    </source>
</reference>
<dbReference type="PROSITE" id="PS51782">
    <property type="entry name" value="LYSM"/>
    <property type="match status" value="1"/>
</dbReference>
<accession>A0A0Q3QMB8</accession>
<keyword evidence="1" id="KW-0812">Transmembrane</keyword>
<dbReference type="EMBL" id="LJIX01000006">
    <property type="protein sequence ID" value="KQL19241.1"/>
    <property type="molecule type" value="Genomic_DNA"/>
</dbReference>
<dbReference type="Proteomes" id="UP000050996">
    <property type="component" value="Unassembled WGS sequence"/>
</dbReference>
<organism evidence="3 4">
    <name type="scientific">Cytobacillus solani</name>
    <dbReference type="NCBI Taxonomy" id="1637975"/>
    <lineage>
        <taxon>Bacteria</taxon>
        <taxon>Bacillati</taxon>
        <taxon>Bacillota</taxon>
        <taxon>Bacilli</taxon>
        <taxon>Bacillales</taxon>
        <taxon>Bacillaceae</taxon>
        <taxon>Cytobacillus</taxon>
    </lineage>
</organism>
<dbReference type="SMART" id="SM00257">
    <property type="entry name" value="LysM"/>
    <property type="match status" value="1"/>
</dbReference>
<evidence type="ECO:0000313" key="4">
    <source>
        <dbReference type="Proteomes" id="UP000050996"/>
    </source>
</evidence>
<keyword evidence="3" id="KW-0131">Cell cycle</keyword>
<dbReference type="GO" id="GO:0051301">
    <property type="term" value="P:cell division"/>
    <property type="evidence" value="ECO:0007669"/>
    <property type="project" value="UniProtKB-KW"/>
</dbReference>
<dbReference type="Pfam" id="PF01476">
    <property type="entry name" value="LysM"/>
    <property type="match status" value="1"/>
</dbReference>
<keyword evidence="3" id="KW-0132">Cell division</keyword>
<name>A0A0Q3QMB8_9BACI</name>
<feature type="transmembrane region" description="Helical" evidence="1">
    <location>
        <begin position="12"/>
        <end position="32"/>
    </location>
</feature>
<dbReference type="CDD" id="cd00118">
    <property type="entry name" value="LysM"/>
    <property type="match status" value="1"/>
</dbReference>
<evidence type="ECO:0000256" key="1">
    <source>
        <dbReference type="SAM" id="Phobius"/>
    </source>
</evidence>
<feature type="domain" description="LysM" evidence="2">
    <location>
        <begin position="39"/>
        <end position="90"/>
    </location>
</feature>
<gene>
    <name evidence="3" type="ORF">AN957_12095</name>
</gene>
<dbReference type="AlphaFoldDB" id="A0A0Q3QMB8"/>
<dbReference type="PATRIC" id="fig|1637975.4.peg.2231"/>
<dbReference type="InterPro" id="IPR018392">
    <property type="entry name" value="LysM"/>
</dbReference>
<comment type="caution">
    <text evidence="3">The sequence shown here is derived from an EMBL/GenBank/DDBJ whole genome shotgun (WGS) entry which is preliminary data.</text>
</comment>
<dbReference type="SUPFAM" id="SSF54106">
    <property type="entry name" value="LysM domain"/>
    <property type="match status" value="1"/>
</dbReference>